<dbReference type="RefSeq" id="WP_101249975.1">
    <property type="nucleotide sequence ID" value="NZ_PIUM01000006.1"/>
</dbReference>
<gene>
    <name evidence="1" type="ORF">CWS72_07490</name>
</gene>
<protein>
    <submittedName>
        <fullName evidence="1">Uncharacterized protein</fullName>
    </submittedName>
</protein>
<evidence type="ECO:0000313" key="2">
    <source>
        <dbReference type="Proteomes" id="UP000233293"/>
    </source>
</evidence>
<proteinExistence type="predicted"/>
<accession>A0A2N3PXD5</accession>
<sequence>MIARPEPSGAALEIEELGPQKFALAVTFDGQRFDCGTYISRGAAMQAGRLFIDRKEGERASMRKRPRKKGA</sequence>
<organism evidence="1 2">
    <name type="scientific">Telmatospirillum siberiense</name>
    <dbReference type="NCBI Taxonomy" id="382514"/>
    <lineage>
        <taxon>Bacteria</taxon>
        <taxon>Pseudomonadati</taxon>
        <taxon>Pseudomonadota</taxon>
        <taxon>Alphaproteobacteria</taxon>
        <taxon>Rhodospirillales</taxon>
        <taxon>Rhodospirillaceae</taxon>
        <taxon>Telmatospirillum</taxon>
    </lineage>
</organism>
<dbReference type="AlphaFoldDB" id="A0A2N3PXD5"/>
<dbReference type="OrthoDB" id="7307043at2"/>
<dbReference type="Proteomes" id="UP000233293">
    <property type="component" value="Unassembled WGS sequence"/>
</dbReference>
<dbReference type="EMBL" id="PIUM01000006">
    <property type="protein sequence ID" value="PKU25048.1"/>
    <property type="molecule type" value="Genomic_DNA"/>
</dbReference>
<reference evidence="2" key="1">
    <citation type="submission" date="2017-12" db="EMBL/GenBank/DDBJ databases">
        <title>Draft genome sequence of Telmatospirillum siberiense 26-4b1T, an acidotolerant peatland alphaproteobacterium potentially involved in sulfur cycling.</title>
        <authorList>
            <person name="Hausmann B."/>
            <person name="Pjevac P."/>
            <person name="Schreck K."/>
            <person name="Herbold C.W."/>
            <person name="Daims H."/>
            <person name="Wagner M."/>
            <person name="Pester M."/>
            <person name="Loy A."/>
        </authorList>
    </citation>
    <scope>NUCLEOTIDE SEQUENCE [LARGE SCALE GENOMIC DNA]</scope>
    <source>
        <strain evidence="2">26-4b1</strain>
    </source>
</reference>
<name>A0A2N3PXD5_9PROT</name>
<evidence type="ECO:0000313" key="1">
    <source>
        <dbReference type="EMBL" id="PKU25048.1"/>
    </source>
</evidence>
<keyword evidence="2" id="KW-1185">Reference proteome</keyword>
<comment type="caution">
    <text evidence="1">The sequence shown here is derived from an EMBL/GenBank/DDBJ whole genome shotgun (WGS) entry which is preliminary data.</text>
</comment>